<accession>A0A520LN40</accession>
<dbReference type="PANTHER" id="PTHR43737:SF1">
    <property type="entry name" value="DUF1501 DOMAIN-CONTAINING PROTEIN"/>
    <property type="match status" value="1"/>
</dbReference>
<dbReference type="Proteomes" id="UP000318148">
    <property type="component" value="Unassembled WGS sequence"/>
</dbReference>
<dbReference type="InterPro" id="IPR006311">
    <property type="entry name" value="TAT_signal"/>
</dbReference>
<name>A0A520LN40_9GAMM</name>
<protein>
    <submittedName>
        <fullName evidence="1">DUF1501 domain-containing protein</fullName>
    </submittedName>
</protein>
<dbReference type="Pfam" id="PF07394">
    <property type="entry name" value="DUF1501"/>
    <property type="match status" value="1"/>
</dbReference>
<dbReference type="AlphaFoldDB" id="A0A520LN40"/>
<organism evidence="1 2">
    <name type="scientific">SAR92 clade bacterium</name>
    <dbReference type="NCBI Taxonomy" id="2315479"/>
    <lineage>
        <taxon>Bacteria</taxon>
        <taxon>Pseudomonadati</taxon>
        <taxon>Pseudomonadota</taxon>
        <taxon>Gammaproteobacteria</taxon>
        <taxon>Cellvibrionales</taxon>
        <taxon>Porticoccaceae</taxon>
        <taxon>SAR92 clade</taxon>
    </lineage>
</organism>
<evidence type="ECO:0000313" key="2">
    <source>
        <dbReference type="Proteomes" id="UP000318148"/>
    </source>
</evidence>
<dbReference type="InterPro" id="IPR010869">
    <property type="entry name" value="DUF1501"/>
</dbReference>
<sequence length="491" mass="53730">MVKDCGSHLLSRRSFLRGTSRFAIASAIASNSLGVAGLMRASQSMASTEGYKALVFVFLNGGNDSFNTFAPLGSSALRNNYVTNRGVLGLSQSELIELNIQNSVRVFGELESSSFGIHPECEHLAEMFNNRELAVMCNIGNLVAPVTRDQYMGNTTQSVSLPPKLFSHSDQQRQFQSEPTSRYSYGWGGRLAELLTSYNTNPLISPLISLAGLNPFQVSLEGEINPYTLGNEGIVPLKRFEGARSQMVTNYMATIDENAHLMAQKYTNVFSSATVAQEIIESAFSTAESSGVNFDDIFTNAGVESDSVIGNRLKTVAKMIKGRSQESNKRPIYFVEMNGFDQHANMLPNHRNRMREMNAALKGFRDCLMEQNDYDKVLTYVGSEFARTLTPNGNDPSTSGSDHAWSGHAFAFGDMIDGGKFFGTHPDLALGSGLDVGRGRFIPTNSSSQCSAIVANWMGVAQSDLNIIFPSLQNFDSPFDEQTNLNFIKVS</sequence>
<evidence type="ECO:0000313" key="1">
    <source>
        <dbReference type="EMBL" id="RZO07644.1"/>
    </source>
</evidence>
<comment type="caution">
    <text evidence="1">The sequence shown here is derived from an EMBL/GenBank/DDBJ whole genome shotgun (WGS) entry which is preliminary data.</text>
</comment>
<proteinExistence type="predicted"/>
<gene>
    <name evidence="1" type="ORF">EVB02_01385</name>
</gene>
<reference evidence="1 2" key="1">
    <citation type="submission" date="2019-02" db="EMBL/GenBank/DDBJ databases">
        <title>Prokaryotic population dynamics and viral predation in marine succession experiment using metagenomics: the confinement effect.</title>
        <authorList>
            <person name="Haro-Moreno J.M."/>
            <person name="Rodriguez-Valera F."/>
            <person name="Lopez-Perez M."/>
        </authorList>
    </citation>
    <scope>NUCLEOTIDE SEQUENCE [LARGE SCALE GENOMIC DNA]</scope>
    <source>
        <strain evidence="1">MED-G169</strain>
    </source>
</reference>
<dbReference type="EMBL" id="SHBO01000010">
    <property type="protein sequence ID" value="RZO07644.1"/>
    <property type="molecule type" value="Genomic_DNA"/>
</dbReference>
<dbReference type="PROSITE" id="PS51318">
    <property type="entry name" value="TAT"/>
    <property type="match status" value="1"/>
</dbReference>
<dbReference type="PANTHER" id="PTHR43737">
    <property type="entry name" value="BLL7424 PROTEIN"/>
    <property type="match status" value="1"/>
</dbReference>